<keyword evidence="3" id="KW-1185">Reference proteome</keyword>
<evidence type="ECO:0000313" key="2">
    <source>
        <dbReference type="EMBL" id="SHF18804.1"/>
    </source>
</evidence>
<dbReference type="EMBL" id="FQVA01000001">
    <property type="protein sequence ID" value="SHF18804.1"/>
    <property type="molecule type" value="Genomic_DNA"/>
</dbReference>
<name>A0A1M4ZLC1_9GAMM</name>
<accession>A0A1M4ZLC1</accession>
<reference evidence="3" key="1">
    <citation type="submission" date="2016-11" db="EMBL/GenBank/DDBJ databases">
        <authorList>
            <person name="Varghese N."/>
            <person name="Submissions S."/>
        </authorList>
    </citation>
    <scope>NUCLEOTIDE SEQUENCE [LARGE SCALE GENOMIC DNA]</scope>
    <source>
        <strain evidence="3">CGMCC 1.7063</strain>
    </source>
</reference>
<dbReference type="SUPFAM" id="SSF53474">
    <property type="entry name" value="alpha/beta-Hydrolases"/>
    <property type="match status" value="1"/>
</dbReference>
<proteinExistence type="predicted"/>
<organism evidence="2 3">
    <name type="scientific">Microbulbifer donghaiensis</name>
    <dbReference type="NCBI Taxonomy" id="494016"/>
    <lineage>
        <taxon>Bacteria</taxon>
        <taxon>Pseudomonadati</taxon>
        <taxon>Pseudomonadota</taxon>
        <taxon>Gammaproteobacteria</taxon>
        <taxon>Cellvibrionales</taxon>
        <taxon>Microbulbiferaceae</taxon>
        <taxon>Microbulbifer</taxon>
    </lineage>
</organism>
<sequence>MQTVDFHQVSWYALRAAAAYQAEADIRQAFPATTLVKTTSNDVQFFLENDTANRRQIVSIRGTANLSNAREDAEYMQSKNAKLGIYLHSGFDEDAMQVFDALFPSLDKSQQIILTGHSLGAAISTILMMYLHEEGFELGPSINFGQPKVTNDKGVRKYSTLPLLRVVDENDLVPLVPPNDLIDAIHGGYQHLGPELMLLEGQYYVYENAHTARHSGISDFWKNLGDMSIGAHYMKHYQHNINSKLEHAIQIAYGERAAYIDC</sequence>
<dbReference type="InterPro" id="IPR029058">
    <property type="entry name" value="AB_hydrolase_fold"/>
</dbReference>
<dbReference type="OrthoDB" id="5522031at2"/>
<dbReference type="AlphaFoldDB" id="A0A1M4ZLC1"/>
<evidence type="ECO:0000313" key="3">
    <source>
        <dbReference type="Proteomes" id="UP000184170"/>
    </source>
</evidence>
<dbReference type="Gene3D" id="3.40.50.1820">
    <property type="entry name" value="alpha/beta hydrolase"/>
    <property type="match status" value="1"/>
</dbReference>
<dbReference type="Pfam" id="PF01764">
    <property type="entry name" value="Lipase_3"/>
    <property type="match status" value="1"/>
</dbReference>
<dbReference type="Proteomes" id="UP000184170">
    <property type="component" value="Unassembled WGS sequence"/>
</dbReference>
<dbReference type="PANTHER" id="PTHR45856:SF24">
    <property type="entry name" value="FUNGAL LIPASE-LIKE DOMAIN-CONTAINING PROTEIN"/>
    <property type="match status" value="1"/>
</dbReference>
<dbReference type="PANTHER" id="PTHR45856">
    <property type="entry name" value="ALPHA/BETA-HYDROLASES SUPERFAMILY PROTEIN"/>
    <property type="match status" value="1"/>
</dbReference>
<feature type="domain" description="Fungal lipase-type" evidence="1">
    <location>
        <begin position="57"/>
        <end position="179"/>
    </location>
</feature>
<dbReference type="InterPro" id="IPR051218">
    <property type="entry name" value="Sec_MonoDiacylglyc_Lipase"/>
</dbReference>
<dbReference type="CDD" id="cd00519">
    <property type="entry name" value="Lipase_3"/>
    <property type="match status" value="1"/>
</dbReference>
<evidence type="ECO:0000259" key="1">
    <source>
        <dbReference type="Pfam" id="PF01764"/>
    </source>
</evidence>
<dbReference type="InterPro" id="IPR002921">
    <property type="entry name" value="Fungal_lipase-type"/>
</dbReference>
<dbReference type="STRING" id="494016.SAMN04487965_1581"/>
<gene>
    <name evidence="2" type="ORF">SAMN04487965_1581</name>
</gene>
<dbReference type="RefSeq" id="WP_073273388.1">
    <property type="nucleotide sequence ID" value="NZ_FQVA01000001.1"/>
</dbReference>
<protein>
    <submittedName>
        <fullName evidence="2">Lipase (Class 3)</fullName>
    </submittedName>
</protein>
<dbReference type="GO" id="GO:0006629">
    <property type="term" value="P:lipid metabolic process"/>
    <property type="evidence" value="ECO:0007669"/>
    <property type="project" value="InterPro"/>
</dbReference>